<dbReference type="Pfam" id="PF00027">
    <property type="entry name" value="cNMP_binding"/>
    <property type="match status" value="1"/>
</dbReference>
<proteinExistence type="predicted"/>
<dbReference type="EMBL" id="QCYK01000001">
    <property type="protein sequence ID" value="PUZ28096.1"/>
    <property type="molecule type" value="Genomic_DNA"/>
</dbReference>
<evidence type="ECO:0000313" key="3">
    <source>
        <dbReference type="Proteomes" id="UP000244450"/>
    </source>
</evidence>
<organism evidence="2 3">
    <name type="scientific">Chitinophaga parva</name>
    <dbReference type="NCBI Taxonomy" id="2169414"/>
    <lineage>
        <taxon>Bacteria</taxon>
        <taxon>Pseudomonadati</taxon>
        <taxon>Bacteroidota</taxon>
        <taxon>Chitinophagia</taxon>
        <taxon>Chitinophagales</taxon>
        <taxon>Chitinophagaceae</taxon>
        <taxon>Chitinophaga</taxon>
    </lineage>
</organism>
<dbReference type="InterPro" id="IPR014710">
    <property type="entry name" value="RmlC-like_jellyroll"/>
</dbReference>
<dbReference type="Proteomes" id="UP000244450">
    <property type="component" value="Unassembled WGS sequence"/>
</dbReference>
<feature type="domain" description="Cyclic nucleotide-binding" evidence="1">
    <location>
        <begin position="1"/>
        <end position="101"/>
    </location>
</feature>
<dbReference type="CDD" id="cd00038">
    <property type="entry name" value="CAP_ED"/>
    <property type="match status" value="1"/>
</dbReference>
<gene>
    <name evidence="2" type="ORF">DCC81_01025</name>
</gene>
<accession>A0A2T7BK94</accession>
<dbReference type="SUPFAM" id="SSF51206">
    <property type="entry name" value="cAMP-binding domain-like"/>
    <property type="match status" value="1"/>
</dbReference>
<comment type="caution">
    <text evidence="2">The sequence shown here is derived from an EMBL/GenBank/DDBJ whole genome shotgun (WGS) entry which is preliminary data.</text>
</comment>
<dbReference type="InterPro" id="IPR000595">
    <property type="entry name" value="cNMP-bd_dom"/>
</dbReference>
<dbReference type="InterPro" id="IPR018490">
    <property type="entry name" value="cNMP-bd_dom_sf"/>
</dbReference>
<dbReference type="Gene3D" id="2.60.120.10">
    <property type="entry name" value="Jelly Rolls"/>
    <property type="match status" value="1"/>
</dbReference>
<evidence type="ECO:0000259" key="1">
    <source>
        <dbReference type="PROSITE" id="PS50042"/>
    </source>
</evidence>
<dbReference type="OrthoDB" id="663011at2"/>
<protein>
    <submittedName>
        <fullName evidence="2">Crp/Fnr family transcriptional regulator</fullName>
    </submittedName>
</protein>
<name>A0A2T7BK94_9BACT</name>
<dbReference type="PROSITE" id="PS50042">
    <property type="entry name" value="CNMP_BINDING_3"/>
    <property type="match status" value="1"/>
</dbReference>
<evidence type="ECO:0000313" key="2">
    <source>
        <dbReference type="EMBL" id="PUZ28096.1"/>
    </source>
</evidence>
<keyword evidence="3" id="KW-1185">Reference proteome</keyword>
<reference evidence="2 3" key="1">
    <citation type="submission" date="2018-04" db="EMBL/GenBank/DDBJ databases">
        <title>Chitinophaga fuyangensis sp. nov., isolated from soil in a chemical factory.</title>
        <authorList>
            <person name="Chen K."/>
        </authorList>
    </citation>
    <scope>NUCLEOTIDE SEQUENCE [LARGE SCALE GENOMIC DNA]</scope>
    <source>
        <strain evidence="2 3">LY-1</strain>
    </source>
</reference>
<dbReference type="AlphaFoldDB" id="A0A2T7BK94"/>
<sequence length="182" mass="21826">MALDPATRERYSALFHQQTVPARTVLLQEGQVSQRAYFIIKGCLRVWVNHQGRELTCQFFFEGEGVSSIESFRAQKPSEYTIESIEACELYWIHREDFIRIQQEQQHNVVFLQQYIEVIYKRQVHYMHLFFSFIRHTPAERYQRLMKERPDIIMRVPQHYIASYLGITPVSLSRIRNKLLRS</sequence>